<dbReference type="PATRIC" id="fig|1197325.3.peg.139"/>
<evidence type="ECO:0000313" key="1">
    <source>
        <dbReference type="EMBL" id="AFN64931.1"/>
    </source>
</evidence>
<accession>I6YAF9</accession>
<dbReference type="EMBL" id="CP003703">
    <property type="protein sequence ID" value="AFN64931.1"/>
    <property type="molecule type" value="Genomic_DNA"/>
</dbReference>
<dbReference type="RefSeq" id="WP_014849641.1">
    <property type="nucleotide sequence ID" value="NC_018149.1"/>
</dbReference>
<dbReference type="Proteomes" id="UP000009005">
    <property type="component" value="Chromosome"/>
</dbReference>
<dbReference type="HOGENOM" id="CLU_1208739_0_0_14"/>
<reference evidence="1 2" key="1">
    <citation type="journal article" date="2012" name="J. Bacteriol.">
        <title>Complete genome sequence of Mycoplasma wenyonii strain Massachusetts.</title>
        <authorList>
            <person name="Dos Santos A.P."/>
            <person name="Guimaraes A.M."/>
            <person name="do Nascimento N.C."/>
            <person name="Sanmiguel P.J."/>
            <person name="Messick J.B."/>
        </authorList>
    </citation>
    <scope>NUCLEOTIDE SEQUENCE [LARGE SCALE GENOMIC DNA]</scope>
    <source>
        <strain evidence="1 2">Massachusetts</strain>
    </source>
</reference>
<protein>
    <submittedName>
        <fullName evidence="1">Uncharacterized protein</fullName>
    </submittedName>
</protein>
<gene>
    <name evidence="1" type="ordered locus">WEN_00630</name>
</gene>
<name>I6YAF9_MYCWM</name>
<evidence type="ECO:0000313" key="2">
    <source>
        <dbReference type="Proteomes" id="UP000009005"/>
    </source>
</evidence>
<dbReference type="OrthoDB" id="387726at2"/>
<sequence>MFFLKPILFVLSGTAGIAGFSSLSSLNWDPSNVWRVGANDKFYLSNCFNNPYDKKEKWTNSNLWIYLTIKGPKSNGISENTDLELWAEGYGERRQGNKIIIPRWYKDISFQSSAIDGGDSDYVLTKSSHGIKIGETGSGEDSQVFGDTIKCGNQIFDVDGHASSLGFLDIPLNKVTFKLKKSEYREYKGREAFEIVINTNQRDKQLKWADGFKPIVI</sequence>
<proteinExistence type="predicted"/>
<organism evidence="1 2">
    <name type="scientific">Mycoplasma wenyonii (strain Massachusetts)</name>
    <name type="common">Eperythrozoon wenyonii</name>
    <dbReference type="NCBI Taxonomy" id="1197325"/>
    <lineage>
        <taxon>Bacteria</taxon>
        <taxon>Bacillati</taxon>
        <taxon>Mycoplasmatota</taxon>
        <taxon>Mollicutes</taxon>
        <taxon>Mycoplasmataceae</taxon>
        <taxon>Mycoplasma</taxon>
    </lineage>
</organism>
<dbReference type="AlphaFoldDB" id="I6YAF9"/>
<dbReference type="KEGG" id="mwe:WEN_00630"/>
<keyword evidence="2" id="KW-1185">Reference proteome</keyword>